<feature type="transmembrane region" description="Helical" evidence="7">
    <location>
        <begin position="161"/>
        <end position="179"/>
    </location>
</feature>
<evidence type="ECO:0000256" key="4">
    <source>
        <dbReference type="ARBA" id="ARBA00022824"/>
    </source>
</evidence>
<dbReference type="AlphaFoldDB" id="A0AAD8UUT1"/>
<dbReference type="Pfam" id="PF04511">
    <property type="entry name" value="DER1"/>
    <property type="match status" value="1"/>
</dbReference>
<name>A0AAD8UUT1_BABGI</name>
<sequence length="201" mass="23043">MDSVIGQIPYMTRLYISTSLCLMVLCSLDIISPLNLYMSWTMVLHGEVWRLVTCFVYFGSFGMNFFWNIYVLIHYCSSLESVTMHNKPADFFWMLVCSAAMVLGISQFFGNSMFYGGSMINILTYIWGRKNPYSRVGIIFVSVPAPYLPWIMVILSYLAGYLLTENIMGIVVGHTYYFFTDVYPKMPTSRGVQLLGTPEFL</sequence>
<evidence type="ECO:0000256" key="3">
    <source>
        <dbReference type="ARBA" id="ARBA00022692"/>
    </source>
</evidence>
<evidence type="ECO:0000313" key="8">
    <source>
        <dbReference type="EMBL" id="KAK1443924.1"/>
    </source>
</evidence>
<keyword evidence="5 7" id="KW-1133">Transmembrane helix</keyword>
<comment type="function">
    <text evidence="7">May be involved in the degradation of misfolded endoplasmic reticulum (ER) luminal proteins.</text>
</comment>
<keyword evidence="3 7" id="KW-0812">Transmembrane</keyword>
<comment type="subcellular location">
    <subcellularLocation>
        <location evidence="1 7">Endoplasmic reticulum membrane</location>
        <topology evidence="1 7">Multi-pass membrane protein</topology>
    </subcellularLocation>
</comment>
<comment type="caution">
    <text evidence="8">The sequence shown here is derived from an EMBL/GenBank/DDBJ whole genome shotgun (WGS) entry which is preliminary data.</text>
</comment>
<evidence type="ECO:0000256" key="6">
    <source>
        <dbReference type="ARBA" id="ARBA00023136"/>
    </source>
</evidence>
<evidence type="ECO:0000256" key="1">
    <source>
        <dbReference type="ARBA" id="ARBA00004477"/>
    </source>
</evidence>
<feature type="transmembrane region" description="Helical" evidence="7">
    <location>
        <begin position="14"/>
        <end position="36"/>
    </location>
</feature>
<keyword evidence="9" id="KW-1185">Reference proteome</keyword>
<feature type="transmembrane region" description="Helical" evidence="7">
    <location>
        <begin position="48"/>
        <end position="71"/>
    </location>
</feature>
<evidence type="ECO:0000313" key="9">
    <source>
        <dbReference type="Proteomes" id="UP001230268"/>
    </source>
</evidence>
<feature type="transmembrane region" description="Helical" evidence="7">
    <location>
        <begin position="136"/>
        <end position="155"/>
    </location>
</feature>
<evidence type="ECO:0000256" key="2">
    <source>
        <dbReference type="ARBA" id="ARBA00008917"/>
    </source>
</evidence>
<dbReference type="InterPro" id="IPR007599">
    <property type="entry name" value="DER1"/>
</dbReference>
<feature type="transmembrane region" description="Helical" evidence="7">
    <location>
        <begin position="91"/>
        <end position="115"/>
    </location>
</feature>
<proteinExistence type="inferred from homology"/>
<dbReference type="Proteomes" id="UP001230268">
    <property type="component" value="Unassembled WGS sequence"/>
</dbReference>
<evidence type="ECO:0000256" key="7">
    <source>
        <dbReference type="RuleBase" id="RU363059"/>
    </source>
</evidence>
<accession>A0AAD8UUT1</accession>
<dbReference type="GO" id="GO:0005789">
    <property type="term" value="C:endoplasmic reticulum membrane"/>
    <property type="evidence" value="ECO:0007669"/>
    <property type="project" value="UniProtKB-SubCell"/>
</dbReference>
<evidence type="ECO:0000256" key="5">
    <source>
        <dbReference type="ARBA" id="ARBA00022989"/>
    </source>
</evidence>
<dbReference type="PANTHER" id="PTHR11009">
    <property type="entry name" value="DER1-LIKE PROTEIN, DERLIN"/>
    <property type="match status" value="1"/>
</dbReference>
<dbReference type="EMBL" id="JAVEPI010000002">
    <property type="protein sequence ID" value="KAK1443924.1"/>
    <property type="molecule type" value="Genomic_DNA"/>
</dbReference>
<dbReference type="GO" id="GO:0006950">
    <property type="term" value="P:response to stress"/>
    <property type="evidence" value="ECO:0007669"/>
    <property type="project" value="UniProtKB-ARBA"/>
</dbReference>
<keyword evidence="4 7" id="KW-0256">Endoplasmic reticulum</keyword>
<organism evidence="8 9">
    <name type="scientific">Babesia gibsoni</name>
    <dbReference type="NCBI Taxonomy" id="33632"/>
    <lineage>
        <taxon>Eukaryota</taxon>
        <taxon>Sar</taxon>
        <taxon>Alveolata</taxon>
        <taxon>Apicomplexa</taxon>
        <taxon>Aconoidasida</taxon>
        <taxon>Piroplasmida</taxon>
        <taxon>Babesiidae</taxon>
        <taxon>Babesia</taxon>
    </lineage>
</organism>
<protein>
    <recommendedName>
        <fullName evidence="7">Derlin</fullName>
    </recommendedName>
</protein>
<comment type="similarity">
    <text evidence="2 7">Belongs to the derlin family.</text>
</comment>
<dbReference type="InterPro" id="IPR035952">
    <property type="entry name" value="Rhomboid-like_sf"/>
</dbReference>
<keyword evidence="6 7" id="KW-0472">Membrane</keyword>
<dbReference type="SUPFAM" id="SSF144091">
    <property type="entry name" value="Rhomboid-like"/>
    <property type="match status" value="1"/>
</dbReference>
<reference evidence="8" key="1">
    <citation type="submission" date="2023-08" db="EMBL/GenBank/DDBJ databases">
        <title>Draft sequence of the Babesia gibsoni genome.</title>
        <authorList>
            <person name="Yamagishi J.Y."/>
            <person name="Xuan X.X."/>
        </authorList>
    </citation>
    <scope>NUCLEOTIDE SEQUENCE</scope>
    <source>
        <strain evidence="8">Azabu</strain>
    </source>
</reference>
<gene>
    <name evidence="8" type="ORF">BgAZ_208000</name>
</gene>